<dbReference type="SUPFAM" id="SSF46767">
    <property type="entry name" value="Methylated DNA-protein cysteine methyltransferase, C-terminal domain"/>
    <property type="match status" value="1"/>
</dbReference>
<dbReference type="FunCoup" id="A0A0R2FVN5">
    <property type="interactions" value="11"/>
</dbReference>
<dbReference type="Gene3D" id="1.10.10.10">
    <property type="entry name" value="Winged helix-like DNA-binding domain superfamily/Winged helix DNA-binding domain"/>
    <property type="match status" value="1"/>
</dbReference>
<dbReference type="PANTHER" id="PTHR10815:SF12">
    <property type="entry name" value="METHYLATED-DNA--PROTEIN-CYSTEINE METHYLTRANSFERASE, INDUCIBLE"/>
    <property type="match status" value="1"/>
</dbReference>
<comment type="catalytic activity">
    <reaction evidence="8">
        <text>a 6-O-methyl-2'-deoxyguanosine in DNA + L-cysteinyl-[protein] = S-methyl-L-cysteinyl-[protein] + a 2'-deoxyguanosine in DNA</text>
        <dbReference type="Rhea" id="RHEA:24000"/>
        <dbReference type="Rhea" id="RHEA-COMP:10131"/>
        <dbReference type="Rhea" id="RHEA-COMP:10132"/>
        <dbReference type="Rhea" id="RHEA-COMP:11367"/>
        <dbReference type="Rhea" id="RHEA-COMP:11368"/>
        <dbReference type="ChEBI" id="CHEBI:29950"/>
        <dbReference type="ChEBI" id="CHEBI:82612"/>
        <dbReference type="ChEBI" id="CHEBI:85445"/>
        <dbReference type="ChEBI" id="CHEBI:85448"/>
        <dbReference type="EC" id="2.1.1.63"/>
    </reaction>
</comment>
<dbReference type="STRING" id="1123500.GCA_000420365_00586"/>
<dbReference type="AlphaFoldDB" id="A0A0R2FVN5"/>
<dbReference type="InterPro" id="IPR036217">
    <property type="entry name" value="MethylDNA_cys_MeTrfase_DNAb"/>
</dbReference>
<dbReference type="eggNOG" id="COG0350">
    <property type="taxonomic scope" value="Bacteria"/>
</dbReference>
<protein>
    <recommendedName>
        <fullName evidence="3">methylated-DNA--[protein]-cysteine S-methyltransferase</fullName>
        <ecNumber evidence="3">2.1.1.63</ecNumber>
    </recommendedName>
</protein>
<dbReference type="Pfam" id="PF01035">
    <property type="entry name" value="DNA_binding_1"/>
    <property type="match status" value="1"/>
</dbReference>
<name>A0A0R2FVN5_9LACO</name>
<accession>A0A0R2FVN5</accession>
<evidence type="ECO:0000256" key="1">
    <source>
        <dbReference type="ARBA" id="ARBA00001286"/>
    </source>
</evidence>
<dbReference type="CDD" id="cd06445">
    <property type="entry name" value="ATase"/>
    <property type="match status" value="1"/>
</dbReference>
<organism evidence="10 11">
    <name type="scientific">Weissella halotolerans DSM 20190</name>
    <dbReference type="NCBI Taxonomy" id="1123500"/>
    <lineage>
        <taxon>Bacteria</taxon>
        <taxon>Bacillati</taxon>
        <taxon>Bacillota</taxon>
        <taxon>Bacilli</taxon>
        <taxon>Lactobacillales</taxon>
        <taxon>Lactobacillaceae</taxon>
        <taxon>Weissella</taxon>
    </lineage>
</organism>
<keyword evidence="11" id="KW-1185">Reference proteome</keyword>
<dbReference type="GO" id="GO:0006281">
    <property type="term" value="P:DNA repair"/>
    <property type="evidence" value="ECO:0007669"/>
    <property type="project" value="UniProtKB-KW"/>
</dbReference>
<dbReference type="FunFam" id="1.10.10.10:FF:000214">
    <property type="entry name" value="Methylated-DNA--protein-cysteine methyltransferase"/>
    <property type="match status" value="1"/>
</dbReference>
<evidence type="ECO:0000256" key="2">
    <source>
        <dbReference type="ARBA" id="ARBA00008711"/>
    </source>
</evidence>
<evidence type="ECO:0000313" key="11">
    <source>
        <dbReference type="Proteomes" id="UP000051296"/>
    </source>
</evidence>
<proteinExistence type="inferred from homology"/>
<evidence type="ECO:0000256" key="8">
    <source>
        <dbReference type="ARBA" id="ARBA00049348"/>
    </source>
</evidence>
<evidence type="ECO:0000256" key="3">
    <source>
        <dbReference type="ARBA" id="ARBA00011918"/>
    </source>
</evidence>
<dbReference type="PROSITE" id="PS00374">
    <property type="entry name" value="MGMT"/>
    <property type="match status" value="1"/>
</dbReference>
<evidence type="ECO:0000259" key="9">
    <source>
        <dbReference type="Pfam" id="PF01035"/>
    </source>
</evidence>
<evidence type="ECO:0000256" key="4">
    <source>
        <dbReference type="ARBA" id="ARBA00022603"/>
    </source>
</evidence>
<evidence type="ECO:0000256" key="7">
    <source>
        <dbReference type="ARBA" id="ARBA00023204"/>
    </source>
</evidence>
<keyword evidence="6" id="KW-0227">DNA damage</keyword>
<dbReference type="InterPro" id="IPR036388">
    <property type="entry name" value="WH-like_DNA-bd_sf"/>
</dbReference>
<evidence type="ECO:0000313" key="10">
    <source>
        <dbReference type="EMBL" id="KRN32483.1"/>
    </source>
</evidence>
<dbReference type="EC" id="2.1.1.63" evidence="3"/>
<dbReference type="EMBL" id="JQAX01000002">
    <property type="protein sequence ID" value="KRN32483.1"/>
    <property type="molecule type" value="Genomic_DNA"/>
</dbReference>
<dbReference type="PANTHER" id="PTHR10815">
    <property type="entry name" value="METHYLATED-DNA--PROTEIN-CYSTEINE METHYLTRANSFERASE"/>
    <property type="match status" value="1"/>
</dbReference>
<dbReference type="GO" id="GO:0032259">
    <property type="term" value="P:methylation"/>
    <property type="evidence" value="ECO:0007669"/>
    <property type="project" value="UniProtKB-KW"/>
</dbReference>
<sequence length="186" mass="21052">MHEPWVPVFLKGVMMEYERYALSSKVQVYLLGNERGLAFVGSPNTPLTEAEQFLPQLSQLRRANHFQLAASMMRAYWQGKQLDLTQVAHNYLAGTPFQRRVWQAVEMVPYGQTISYQEIALRIGQPKAVRAVATAVAKNPLLLVVPCHRIIQANGQFGNYRAGCQTKHKLLMTEAKAISQHDMIVE</sequence>
<evidence type="ECO:0000256" key="5">
    <source>
        <dbReference type="ARBA" id="ARBA00022679"/>
    </source>
</evidence>
<reference evidence="10 11" key="1">
    <citation type="journal article" date="2015" name="Genome Announc.">
        <title>Expanding the biotechnology potential of lactobacilli through comparative genomics of 213 strains and associated genera.</title>
        <authorList>
            <person name="Sun Z."/>
            <person name="Harris H.M."/>
            <person name="McCann A."/>
            <person name="Guo C."/>
            <person name="Argimon S."/>
            <person name="Zhang W."/>
            <person name="Yang X."/>
            <person name="Jeffery I.B."/>
            <person name="Cooney J.C."/>
            <person name="Kagawa T.F."/>
            <person name="Liu W."/>
            <person name="Song Y."/>
            <person name="Salvetti E."/>
            <person name="Wrobel A."/>
            <person name="Rasinkangas P."/>
            <person name="Parkhill J."/>
            <person name="Rea M.C."/>
            <person name="O'Sullivan O."/>
            <person name="Ritari J."/>
            <person name="Douillard F.P."/>
            <person name="Paul Ross R."/>
            <person name="Yang R."/>
            <person name="Briner A.E."/>
            <person name="Felis G.E."/>
            <person name="de Vos W.M."/>
            <person name="Barrangou R."/>
            <person name="Klaenhammer T.R."/>
            <person name="Caufield P.W."/>
            <person name="Cui Y."/>
            <person name="Zhang H."/>
            <person name="O'Toole P.W."/>
        </authorList>
    </citation>
    <scope>NUCLEOTIDE SEQUENCE [LARGE SCALE GENOMIC DNA]</scope>
    <source>
        <strain evidence="10 11">DSM 20190</strain>
    </source>
</reference>
<feature type="domain" description="Methylated-DNA-[protein]-cysteine S-methyltransferase DNA binding" evidence="9">
    <location>
        <begin position="96"/>
        <end position="175"/>
    </location>
</feature>
<dbReference type="InterPro" id="IPR001497">
    <property type="entry name" value="MethylDNA_cys_MeTrfase_AS"/>
</dbReference>
<comment type="caution">
    <text evidence="10">The sequence shown here is derived from an EMBL/GenBank/DDBJ whole genome shotgun (WGS) entry which is preliminary data.</text>
</comment>
<dbReference type="GO" id="GO:0003908">
    <property type="term" value="F:methylated-DNA-[protein]-cysteine S-methyltransferase activity"/>
    <property type="evidence" value="ECO:0007669"/>
    <property type="project" value="UniProtKB-EC"/>
</dbReference>
<dbReference type="NCBIfam" id="TIGR00589">
    <property type="entry name" value="ogt"/>
    <property type="match status" value="1"/>
</dbReference>
<comment type="catalytic activity">
    <reaction evidence="1">
        <text>a 4-O-methyl-thymidine in DNA + L-cysteinyl-[protein] = a thymidine in DNA + S-methyl-L-cysteinyl-[protein]</text>
        <dbReference type="Rhea" id="RHEA:53428"/>
        <dbReference type="Rhea" id="RHEA-COMP:10131"/>
        <dbReference type="Rhea" id="RHEA-COMP:10132"/>
        <dbReference type="Rhea" id="RHEA-COMP:13555"/>
        <dbReference type="Rhea" id="RHEA-COMP:13556"/>
        <dbReference type="ChEBI" id="CHEBI:29950"/>
        <dbReference type="ChEBI" id="CHEBI:82612"/>
        <dbReference type="ChEBI" id="CHEBI:137386"/>
        <dbReference type="ChEBI" id="CHEBI:137387"/>
        <dbReference type="EC" id="2.1.1.63"/>
    </reaction>
</comment>
<gene>
    <name evidence="10" type="ORF">IV68_GL000837</name>
</gene>
<evidence type="ECO:0000256" key="6">
    <source>
        <dbReference type="ARBA" id="ARBA00022763"/>
    </source>
</evidence>
<dbReference type="InterPro" id="IPR014048">
    <property type="entry name" value="MethylDNA_cys_MeTrfase_DNA-bd"/>
</dbReference>
<dbReference type="PATRIC" id="fig|1123500.6.peg.843"/>
<dbReference type="InParanoid" id="A0A0R2FVN5"/>
<dbReference type="Proteomes" id="UP000051296">
    <property type="component" value="Unassembled WGS sequence"/>
</dbReference>
<keyword evidence="5" id="KW-0808">Transferase</keyword>
<keyword evidence="7" id="KW-0234">DNA repair</keyword>
<keyword evidence="4" id="KW-0489">Methyltransferase</keyword>
<comment type="similarity">
    <text evidence="2">Belongs to the MGMT family.</text>
</comment>